<keyword evidence="1" id="KW-0812">Transmembrane</keyword>
<gene>
    <name evidence="2" type="ORF">FC34_GL001469</name>
</gene>
<name>A0A0R2AXQ9_9LACO</name>
<keyword evidence="1" id="KW-0472">Membrane</keyword>
<dbReference type="STRING" id="1423727.FC34_GL001469"/>
<evidence type="ECO:0000313" key="3">
    <source>
        <dbReference type="Proteomes" id="UP000051672"/>
    </source>
</evidence>
<dbReference type="PATRIC" id="fig|1423727.3.peg.1488"/>
<feature type="transmembrane region" description="Helical" evidence="1">
    <location>
        <begin position="217"/>
        <end position="240"/>
    </location>
</feature>
<evidence type="ECO:0000313" key="2">
    <source>
        <dbReference type="EMBL" id="KRM71808.1"/>
    </source>
</evidence>
<organism evidence="2 3">
    <name type="scientific">Lacticaseibacillus brantae DSM 23927</name>
    <dbReference type="NCBI Taxonomy" id="1423727"/>
    <lineage>
        <taxon>Bacteria</taxon>
        <taxon>Bacillati</taxon>
        <taxon>Bacillota</taxon>
        <taxon>Bacilli</taxon>
        <taxon>Lactobacillales</taxon>
        <taxon>Lactobacillaceae</taxon>
        <taxon>Lacticaseibacillus</taxon>
    </lineage>
</organism>
<evidence type="ECO:0008006" key="4">
    <source>
        <dbReference type="Google" id="ProtNLM"/>
    </source>
</evidence>
<feature type="transmembrane region" description="Helical" evidence="1">
    <location>
        <begin position="138"/>
        <end position="163"/>
    </location>
</feature>
<sequence length="251" mass="27790">MEVLGMFLKKVSSFTKFYIRQAMANRITLVFTLLFPVLWTLYQGLSAHRATQMSATHLITATIPFTAYIIVSTALEGVALATMATRDSGFLKSFYFVSGSRWPMLYANMLVQTGLVVLENLVYSAFSMFLYHAFSLQLLLLVVLLTIVTFPLVSLFLTCILLLPVRANSLSALGTSLLIILLMLFDVRTSNALLTGLAQLSPYQFIANTLRLFLGDLTLGTLGVEAVVIAIYCVVGFISYQQLNLQNRGRA</sequence>
<reference evidence="2 3" key="1">
    <citation type="journal article" date="2015" name="Genome Announc.">
        <title>Expanding the biotechnology potential of lactobacilli through comparative genomics of 213 strains and associated genera.</title>
        <authorList>
            <person name="Sun Z."/>
            <person name="Harris H.M."/>
            <person name="McCann A."/>
            <person name="Guo C."/>
            <person name="Argimon S."/>
            <person name="Zhang W."/>
            <person name="Yang X."/>
            <person name="Jeffery I.B."/>
            <person name="Cooney J.C."/>
            <person name="Kagawa T.F."/>
            <person name="Liu W."/>
            <person name="Song Y."/>
            <person name="Salvetti E."/>
            <person name="Wrobel A."/>
            <person name="Rasinkangas P."/>
            <person name="Parkhill J."/>
            <person name="Rea M.C."/>
            <person name="O'Sullivan O."/>
            <person name="Ritari J."/>
            <person name="Douillard F.P."/>
            <person name="Paul Ross R."/>
            <person name="Yang R."/>
            <person name="Briner A.E."/>
            <person name="Felis G.E."/>
            <person name="de Vos W.M."/>
            <person name="Barrangou R."/>
            <person name="Klaenhammer T.R."/>
            <person name="Caufield P.W."/>
            <person name="Cui Y."/>
            <person name="Zhang H."/>
            <person name="O'Toole P.W."/>
        </authorList>
    </citation>
    <scope>NUCLEOTIDE SEQUENCE [LARGE SCALE GENOMIC DNA]</scope>
    <source>
        <strain evidence="2 3">DSM 23927</strain>
    </source>
</reference>
<protein>
    <recommendedName>
        <fullName evidence="4">ABC-2 type transporter domain-containing protein</fullName>
    </recommendedName>
</protein>
<dbReference type="EMBL" id="AYZQ01000003">
    <property type="protein sequence ID" value="KRM71808.1"/>
    <property type="molecule type" value="Genomic_DNA"/>
</dbReference>
<comment type="caution">
    <text evidence="2">The sequence shown here is derived from an EMBL/GenBank/DDBJ whole genome shotgun (WGS) entry which is preliminary data.</text>
</comment>
<evidence type="ECO:0000256" key="1">
    <source>
        <dbReference type="SAM" id="Phobius"/>
    </source>
</evidence>
<dbReference type="AlphaFoldDB" id="A0A0R2AXQ9"/>
<accession>A0A0R2AXQ9</accession>
<feature type="transmembrane region" description="Helical" evidence="1">
    <location>
        <begin position="27"/>
        <end position="45"/>
    </location>
</feature>
<proteinExistence type="predicted"/>
<dbReference type="Proteomes" id="UP000051672">
    <property type="component" value="Unassembled WGS sequence"/>
</dbReference>
<keyword evidence="1" id="KW-1133">Transmembrane helix</keyword>
<keyword evidence="3" id="KW-1185">Reference proteome</keyword>
<feature type="transmembrane region" description="Helical" evidence="1">
    <location>
        <begin position="170"/>
        <end position="187"/>
    </location>
</feature>
<feature type="transmembrane region" description="Helical" evidence="1">
    <location>
        <begin position="65"/>
        <end position="84"/>
    </location>
</feature>
<feature type="transmembrane region" description="Helical" evidence="1">
    <location>
        <begin position="105"/>
        <end position="126"/>
    </location>
</feature>